<evidence type="ECO:0000256" key="1">
    <source>
        <dbReference type="ARBA" id="ARBA00022505"/>
    </source>
</evidence>
<dbReference type="HOGENOM" id="CLU_1978449_0_0_7"/>
<dbReference type="Proteomes" id="UP000007032">
    <property type="component" value="Chromosome"/>
</dbReference>
<keyword evidence="3" id="KW-1185">Reference proteome</keyword>
<evidence type="ECO:0008006" key="4">
    <source>
        <dbReference type="Google" id="ProtNLM"/>
    </source>
</evidence>
<gene>
    <name evidence="2" type="ORF">HCAN_0769</name>
</gene>
<dbReference type="AlphaFoldDB" id="C5ZWG5"/>
<proteinExistence type="predicted"/>
<dbReference type="InterPro" id="IPR006311">
    <property type="entry name" value="TAT_signal"/>
</dbReference>
<dbReference type="OrthoDB" id="5324594at2"/>
<dbReference type="eggNOG" id="ENOG5030HR1">
    <property type="taxonomic scope" value="Bacteria"/>
</dbReference>
<sequence>MTKISRRNFLKTTALTAVSLSSLNASYLEVPQTFKQVKYFIKDSEVSYQEAFVNVDNVLVVERDIGDIYAKLKEIFADKALVGSVSSGATFFVIQRMAADYGMHVAYKEKQGDIYTWILAPKGVRL</sequence>
<dbReference type="NCBIfam" id="TIGR01409">
    <property type="entry name" value="TAT_signal_seq"/>
    <property type="match status" value="1"/>
</dbReference>
<protein>
    <recommendedName>
        <fullName evidence="4">Twin-arginine translocation signal domain-containing protein</fullName>
    </recommendedName>
</protein>
<evidence type="ECO:0000313" key="2">
    <source>
        <dbReference type="EMBL" id="EES89483.1"/>
    </source>
</evidence>
<dbReference type="PROSITE" id="PS51318">
    <property type="entry name" value="TAT"/>
    <property type="match status" value="1"/>
</dbReference>
<keyword evidence="1" id="KW-0500">Molybdenum</keyword>
<accession>C5ZWG5</accession>
<name>C5ZWG5_9HELI</name>
<organism evidence="2 3">
    <name type="scientific">Helicobacter canadensis MIT 98-5491</name>
    <dbReference type="NCBI Taxonomy" id="537970"/>
    <lineage>
        <taxon>Bacteria</taxon>
        <taxon>Pseudomonadati</taxon>
        <taxon>Campylobacterota</taxon>
        <taxon>Epsilonproteobacteria</taxon>
        <taxon>Campylobacterales</taxon>
        <taxon>Helicobacteraceae</taxon>
        <taxon>Helicobacter</taxon>
    </lineage>
</organism>
<dbReference type="STRING" id="537970.HCAN_0769"/>
<dbReference type="RefSeq" id="WP_006655471.1">
    <property type="nucleotide sequence ID" value="NZ_CM000776.2"/>
</dbReference>
<dbReference type="EMBL" id="CM000776">
    <property type="protein sequence ID" value="EES89483.1"/>
    <property type="molecule type" value="Genomic_DNA"/>
</dbReference>
<evidence type="ECO:0000313" key="3">
    <source>
        <dbReference type="Proteomes" id="UP000007032"/>
    </source>
</evidence>
<reference evidence="2 3" key="1">
    <citation type="journal article" date="2009" name="J. Bacteriol.">
        <title>Genome sequence of the emerging pathogen Helicobacter canadensis.</title>
        <authorList>
            <person name="Loman N.J."/>
            <person name="Snyder L.A."/>
            <person name="Linton J.D."/>
            <person name="Langdon R."/>
            <person name="Lawson A.J."/>
            <person name="Weinstock G.M."/>
            <person name="Wren B.W."/>
            <person name="Pallen M.J."/>
        </authorList>
    </citation>
    <scope>NUCLEOTIDE SEQUENCE [LARGE SCALE GENOMIC DNA]</scope>
    <source>
        <strain evidence="2 3">MIT 98-5491</strain>
    </source>
</reference>
<dbReference type="InterPro" id="IPR019546">
    <property type="entry name" value="TAT_signal_bac_arc"/>
</dbReference>